<dbReference type="Gene3D" id="3.20.20.450">
    <property type="entry name" value="EAL domain"/>
    <property type="match status" value="1"/>
</dbReference>
<dbReference type="NCBIfam" id="TIGR00254">
    <property type="entry name" value="GGDEF"/>
    <property type="match status" value="1"/>
</dbReference>
<dbReference type="PANTHER" id="PTHR44757">
    <property type="entry name" value="DIGUANYLATE CYCLASE DGCP"/>
    <property type="match status" value="1"/>
</dbReference>
<dbReference type="InterPro" id="IPR029787">
    <property type="entry name" value="Nucleotide_cyclase"/>
</dbReference>
<dbReference type="SUPFAM" id="SSF55073">
    <property type="entry name" value="Nucleotide cyclase"/>
    <property type="match status" value="1"/>
</dbReference>
<dbReference type="PROSITE" id="PS50883">
    <property type="entry name" value="EAL"/>
    <property type="match status" value="1"/>
</dbReference>
<dbReference type="InterPro" id="IPR035919">
    <property type="entry name" value="EAL_sf"/>
</dbReference>
<gene>
    <name evidence="4" type="primary">cph2</name>
    <name evidence="4" type="ORF">CD178_02171</name>
</gene>
<dbReference type="NCBIfam" id="TIGR00229">
    <property type="entry name" value="sensory_box"/>
    <property type="match status" value="1"/>
</dbReference>
<reference evidence="4 5" key="1">
    <citation type="submission" date="2017-08" db="EMBL/GenBank/DDBJ databases">
        <title>Complete genome sequence of Gluconacetobacter saccharivorans CV1 isolated from Fermented Vinegar.</title>
        <authorList>
            <person name="Kim S.-Y."/>
        </authorList>
    </citation>
    <scope>NUCLEOTIDE SEQUENCE [LARGE SCALE GENOMIC DNA]</scope>
    <source>
        <strain evidence="4 5">CV1</strain>
    </source>
</reference>
<dbReference type="InterPro" id="IPR000160">
    <property type="entry name" value="GGDEF_dom"/>
</dbReference>
<keyword evidence="5" id="KW-1185">Reference proteome</keyword>
<dbReference type="SUPFAM" id="SSF141868">
    <property type="entry name" value="EAL domain-like"/>
    <property type="match status" value="1"/>
</dbReference>
<dbReference type="InterPro" id="IPR035965">
    <property type="entry name" value="PAS-like_dom_sf"/>
</dbReference>
<protein>
    <submittedName>
        <fullName evidence="4">Phytochrome-like protein cph2</fullName>
    </submittedName>
</protein>
<evidence type="ECO:0000259" key="2">
    <source>
        <dbReference type="PROSITE" id="PS50883"/>
    </source>
</evidence>
<feature type="domain" description="PAC" evidence="1">
    <location>
        <begin position="240"/>
        <end position="292"/>
    </location>
</feature>
<dbReference type="Proteomes" id="UP000264120">
    <property type="component" value="Chromosome"/>
</dbReference>
<dbReference type="CDD" id="cd01949">
    <property type="entry name" value="GGDEF"/>
    <property type="match status" value="1"/>
</dbReference>
<dbReference type="AlphaFoldDB" id="A0A347WDI0"/>
<dbReference type="CDD" id="cd01948">
    <property type="entry name" value="EAL"/>
    <property type="match status" value="1"/>
</dbReference>
<dbReference type="PANTHER" id="PTHR44757:SF2">
    <property type="entry name" value="BIOFILM ARCHITECTURE MAINTENANCE PROTEIN MBAA"/>
    <property type="match status" value="1"/>
</dbReference>
<dbReference type="SMART" id="SM00052">
    <property type="entry name" value="EAL"/>
    <property type="match status" value="1"/>
</dbReference>
<proteinExistence type="predicted"/>
<dbReference type="InterPro" id="IPR052155">
    <property type="entry name" value="Biofilm_reg_signaling"/>
</dbReference>
<organism evidence="4 5">
    <name type="scientific">Komagataeibacter saccharivorans</name>
    <dbReference type="NCBI Taxonomy" id="265959"/>
    <lineage>
        <taxon>Bacteria</taxon>
        <taxon>Pseudomonadati</taxon>
        <taxon>Pseudomonadota</taxon>
        <taxon>Alphaproteobacteria</taxon>
        <taxon>Acetobacterales</taxon>
        <taxon>Acetobacteraceae</taxon>
        <taxon>Komagataeibacter</taxon>
    </lineage>
</organism>
<dbReference type="PROSITE" id="PS50887">
    <property type="entry name" value="GGDEF"/>
    <property type="match status" value="1"/>
</dbReference>
<dbReference type="SMART" id="SM00267">
    <property type="entry name" value="GGDEF"/>
    <property type="match status" value="1"/>
</dbReference>
<dbReference type="EMBL" id="CP023036">
    <property type="protein sequence ID" value="AXY22923.1"/>
    <property type="molecule type" value="Genomic_DNA"/>
</dbReference>
<accession>A0A347WDI0</accession>
<dbReference type="Pfam" id="PF00990">
    <property type="entry name" value="GGDEF"/>
    <property type="match status" value="1"/>
</dbReference>
<dbReference type="KEGG" id="ksc:CD178_02171"/>
<dbReference type="PROSITE" id="PS50113">
    <property type="entry name" value="PAC"/>
    <property type="match status" value="1"/>
</dbReference>
<dbReference type="InterPro" id="IPR001633">
    <property type="entry name" value="EAL_dom"/>
</dbReference>
<dbReference type="InterPro" id="IPR000700">
    <property type="entry name" value="PAS-assoc_C"/>
</dbReference>
<dbReference type="InterPro" id="IPR000014">
    <property type="entry name" value="PAS"/>
</dbReference>
<evidence type="ECO:0000313" key="4">
    <source>
        <dbReference type="EMBL" id="AXY22923.1"/>
    </source>
</evidence>
<feature type="domain" description="EAL" evidence="2">
    <location>
        <begin position="462"/>
        <end position="711"/>
    </location>
</feature>
<evidence type="ECO:0000259" key="3">
    <source>
        <dbReference type="PROSITE" id="PS50887"/>
    </source>
</evidence>
<evidence type="ECO:0000313" key="5">
    <source>
        <dbReference type="Proteomes" id="UP000264120"/>
    </source>
</evidence>
<sequence>MSVGFVEKTRNSFLSMGDIAKKGPIVRPDDPGECLFTLFRNDEALLLVTVINTEDEPVGLVERQAFFLKVSGKFGHALFSRRPVALLMDASPVIIDAQVSSSDFTALALRGQASDLLRGYIVTENGRYLGTGSALDLISASHSNAIASAASLKHSAEELRKANRKILRDKLFIDTIIENIPSALIVRSIRHERPVLVNRAAEHMIGCGRELLLRKNVDNIFCEDEVGHFLVNRPDVDQQGEAEKTLRNNQGHRRVVSTRRVMITDESDAPRWELCVADDVTEQRNAQHQVEQFAHYDPLTGLANRALFSSRLNAGCRKGLNATLLCIDLDYFKTVNDVYGHATGDALLRLVAARLRACSREEDLVARLGGDEFAIIWPAVPTQAELKGRAREIVETVGRPYIIDGHHIVIGASIGAALYPFDADSSETLLQYADIALYRAKSLGRNGFQLFDAELRDEIQTRARLGNELRAAIANDELTLHFQPLYTMPGNRICACEALTRWQHPVQGMIPPDQFIGLAEENGLIHDLGEWVLRAACREAATWPEHLKVAVNVSPIQLRNPRFVDIVESALQQAGLEPARLEIEITENIFVQNSATNRDILQKLGEMGCGIVLDDFGTGYSSLGYLRSFRFQKIKIDRSFVRELPEKGASSIIQAIINLAHGMDIPITAEGVETQDQWAQLNALGCNQVQGFLLGRPQPADSIRQHIQCAAEMV</sequence>
<dbReference type="SUPFAM" id="SSF55785">
    <property type="entry name" value="PYP-like sensor domain (PAS domain)"/>
    <property type="match status" value="1"/>
</dbReference>
<dbReference type="RefSeq" id="WP_254057876.1">
    <property type="nucleotide sequence ID" value="NZ_CP023036.1"/>
</dbReference>
<dbReference type="Pfam" id="PF00563">
    <property type="entry name" value="EAL"/>
    <property type="match status" value="1"/>
</dbReference>
<dbReference type="Gene3D" id="3.30.70.270">
    <property type="match status" value="1"/>
</dbReference>
<dbReference type="Gene3D" id="3.30.450.20">
    <property type="entry name" value="PAS domain"/>
    <property type="match status" value="1"/>
</dbReference>
<name>A0A347WDI0_9PROT</name>
<evidence type="ECO:0000259" key="1">
    <source>
        <dbReference type="PROSITE" id="PS50113"/>
    </source>
</evidence>
<feature type="domain" description="GGDEF" evidence="3">
    <location>
        <begin position="320"/>
        <end position="453"/>
    </location>
</feature>
<dbReference type="InterPro" id="IPR043128">
    <property type="entry name" value="Rev_trsase/Diguanyl_cyclase"/>
</dbReference>